<reference evidence="2" key="1">
    <citation type="submission" date="2018-05" db="EMBL/GenBank/DDBJ databases">
        <authorList>
            <person name="Lanie J.A."/>
            <person name="Ng W.-L."/>
            <person name="Kazmierczak K.M."/>
            <person name="Andrzejewski T.M."/>
            <person name="Davidsen T.M."/>
            <person name="Wayne K.J."/>
            <person name="Tettelin H."/>
            <person name="Glass J.I."/>
            <person name="Rusch D."/>
            <person name="Podicherti R."/>
            <person name="Tsui H.-C.T."/>
            <person name="Winkler M.E."/>
        </authorList>
    </citation>
    <scope>NUCLEOTIDE SEQUENCE</scope>
</reference>
<accession>A0A383F367</accession>
<dbReference type="Gene3D" id="3.10.310.10">
    <property type="entry name" value="Diaminopimelate Epimerase, Chain A, domain 1"/>
    <property type="match status" value="1"/>
</dbReference>
<evidence type="ECO:0008006" key="3">
    <source>
        <dbReference type="Google" id="ProtNLM"/>
    </source>
</evidence>
<evidence type="ECO:0000256" key="1">
    <source>
        <dbReference type="ARBA" id="ARBA00007529"/>
    </source>
</evidence>
<dbReference type="AlphaFoldDB" id="A0A383F367"/>
<evidence type="ECO:0000313" key="2">
    <source>
        <dbReference type="EMBL" id="SVE63577.1"/>
    </source>
</evidence>
<gene>
    <name evidence="2" type="ORF">METZ01_LOCUS516431</name>
</gene>
<dbReference type="Pfam" id="PF05544">
    <property type="entry name" value="Pro_racemase"/>
    <property type="match status" value="1"/>
</dbReference>
<sequence length="56" mass="5956">VFVGELIREAAIDAPYPAVIPTLTGRAWITGTANYMVADDDPFPEGFTIGDIWGGS</sequence>
<comment type="similarity">
    <text evidence="1">Belongs to the proline racemase family.</text>
</comment>
<dbReference type="InterPro" id="IPR008794">
    <property type="entry name" value="Pro_racemase_fam"/>
</dbReference>
<name>A0A383F367_9ZZZZ</name>
<dbReference type="EMBL" id="UINC01231157">
    <property type="protein sequence ID" value="SVE63577.1"/>
    <property type="molecule type" value="Genomic_DNA"/>
</dbReference>
<feature type="non-terminal residue" evidence="2">
    <location>
        <position position="1"/>
    </location>
</feature>
<dbReference type="SUPFAM" id="SSF54506">
    <property type="entry name" value="Diaminopimelate epimerase-like"/>
    <property type="match status" value="1"/>
</dbReference>
<proteinExistence type="inferred from homology"/>
<organism evidence="2">
    <name type="scientific">marine metagenome</name>
    <dbReference type="NCBI Taxonomy" id="408172"/>
    <lineage>
        <taxon>unclassified sequences</taxon>
        <taxon>metagenomes</taxon>
        <taxon>ecological metagenomes</taxon>
    </lineage>
</organism>
<protein>
    <recommendedName>
        <fullName evidence="3">Proline racemase</fullName>
    </recommendedName>
</protein>